<dbReference type="Pfam" id="PF01909">
    <property type="entry name" value="NTP_transf_2"/>
    <property type="match status" value="1"/>
</dbReference>
<dbReference type="CDD" id="cd05403">
    <property type="entry name" value="NT_KNTase_like"/>
    <property type="match status" value="1"/>
</dbReference>
<dbReference type="Gene3D" id="3.30.460.10">
    <property type="entry name" value="Beta Polymerase, domain 2"/>
    <property type="match status" value="1"/>
</dbReference>
<gene>
    <name evidence="3" type="ordered locus">trd_A0018</name>
</gene>
<accession>B9L591</accession>
<reference evidence="3 4" key="1">
    <citation type="journal article" date="2009" name="PLoS ONE">
        <title>Complete genome sequence of the aerobic CO-oxidizing thermophile Thermomicrobium roseum.</title>
        <authorList>
            <person name="Wu D."/>
            <person name="Raymond J."/>
            <person name="Wu M."/>
            <person name="Chatterji S."/>
            <person name="Ren Q."/>
            <person name="Graham J.E."/>
            <person name="Bryant D.A."/>
            <person name="Robb F."/>
            <person name="Colman A."/>
            <person name="Tallon L.J."/>
            <person name="Badger J.H."/>
            <person name="Madupu R."/>
            <person name="Ward N.L."/>
            <person name="Eisen J.A."/>
        </authorList>
    </citation>
    <scope>NUCLEOTIDE SEQUENCE [LARGE SCALE GENOMIC DNA]</scope>
    <source>
        <strain evidence="4">ATCC 27502 / DSM 5159 / P-2</strain>
        <plasmid evidence="3">unnamed</plasmid>
    </source>
</reference>
<feature type="region of interest" description="Disordered" evidence="1">
    <location>
        <begin position="105"/>
        <end position="124"/>
    </location>
</feature>
<dbReference type="EMBL" id="CP001276">
    <property type="protein sequence ID" value="ACM07140.1"/>
    <property type="molecule type" value="Genomic_DNA"/>
</dbReference>
<evidence type="ECO:0000313" key="3">
    <source>
        <dbReference type="EMBL" id="ACM07140.1"/>
    </source>
</evidence>
<dbReference type="AlphaFoldDB" id="B9L591"/>
<dbReference type="InterPro" id="IPR002934">
    <property type="entry name" value="Polymerase_NTP_transf_dom"/>
</dbReference>
<keyword evidence="3" id="KW-0614">Plasmid</keyword>
<dbReference type="eggNOG" id="COG1708">
    <property type="taxonomic scope" value="Bacteria"/>
</dbReference>
<dbReference type="SUPFAM" id="SSF81301">
    <property type="entry name" value="Nucleotidyltransferase"/>
    <property type="match status" value="1"/>
</dbReference>
<dbReference type="RefSeq" id="WP_012643127.1">
    <property type="nucleotide sequence ID" value="NC_011961.1"/>
</dbReference>
<protein>
    <submittedName>
        <fullName evidence="3">DNA polymerase, beta domain protein region</fullName>
    </submittedName>
</protein>
<keyword evidence="4" id="KW-1185">Reference proteome</keyword>
<evidence type="ECO:0000259" key="2">
    <source>
        <dbReference type="Pfam" id="PF01909"/>
    </source>
</evidence>
<evidence type="ECO:0000313" key="4">
    <source>
        <dbReference type="Proteomes" id="UP000000447"/>
    </source>
</evidence>
<evidence type="ECO:0000256" key="1">
    <source>
        <dbReference type="SAM" id="MobiDB-lite"/>
    </source>
</evidence>
<proteinExistence type="predicted"/>
<sequence>MRVSWPDLTLPELVARLEQAARALAEELPLRRLVLFGSWVQGRATAASDVDVLVIYADPPRADAFAVAWRVLTAAGLPRVEPHVYTESQAAQLAPTLAAMTRPAIAVYPPPSDRPSPGADQAVE</sequence>
<name>B9L591_THERP</name>
<organism evidence="3 4">
    <name type="scientific">Thermomicrobium roseum (strain ATCC 27502 / DSM 5159 / P-2)</name>
    <dbReference type="NCBI Taxonomy" id="309801"/>
    <lineage>
        <taxon>Bacteria</taxon>
        <taxon>Pseudomonadati</taxon>
        <taxon>Thermomicrobiota</taxon>
        <taxon>Thermomicrobia</taxon>
        <taxon>Thermomicrobiales</taxon>
        <taxon>Thermomicrobiaceae</taxon>
        <taxon>Thermomicrobium</taxon>
    </lineage>
</organism>
<dbReference type="HOGENOM" id="CLU_130257_9_2_0"/>
<dbReference type="InterPro" id="IPR043519">
    <property type="entry name" value="NT_sf"/>
</dbReference>
<dbReference type="GO" id="GO:0016779">
    <property type="term" value="F:nucleotidyltransferase activity"/>
    <property type="evidence" value="ECO:0007669"/>
    <property type="project" value="InterPro"/>
</dbReference>
<feature type="domain" description="Polymerase nucleotidyl transferase" evidence="2">
    <location>
        <begin position="18"/>
        <end position="61"/>
    </location>
</feature>
<geneLocation type="plasmid" evidence="4">
    <name>Tros</name>
</geneLocation>
<dbReference type="KEGG" id="tro:trd_A0018"/>
<dbReference type="Proteomes" id="UP000000447">
    <property type="component" value="Plasmid unnamed"/>
</dbReference>